<proteinExistence type="predicted"/>
<keyword evidence="1" id="KW-0812">Transmembrane</keyword>
<keyword evidence="1" id="KW-0472">Membrane</keyword>
<feature type="transmembrane region" description="Helical" evidence="1">
    <location>
        <begin position="23"/>
        <end position="48"/>
    </location>
</feature>
<evidence type="ECO:0000256" key="1">
    <source>
        <dbReference type="SAM" id="Phobius"/>
    </source>
</evidence>
<name>A0ABX9DR16_9BACT</name>
<accession>A0ABX9DR16</accession>
<evidence type="ECO:0000313" key="2">
    <source>
        <dbReference type="EMBL" id="RAS41803.1"/>
    </source>
</evidence>
<gene>
    <name evidence="2" type="ORF">BC673_1352</name>
</gene>
<organism evidence="2 3">
    <name type="scientific">Prevotella pallens</name>
    <dbReference type="NCBI Taxonomy" id="60133"/>
    <lineage>
        <taxon>Bacteria</taxon>
        <taxon>Pseudomonadati</taxon>
        <taxon>Bacteroidota</taxon>
        <taxon>Bacteroidia</taxon>
        <taxon>Bacteroidales</taxon>
        <taxon>Prevotellaceae</taxon>
        <taxon>Prevotella</taxon>
    </lineage>
</organism>
<reference evidence="2 3" key="1">
    <citation type="submission" date="2018-06" db="EMBL/GenBank/DDBJ databases">
        <title>Genomic Encyclopedia of Archaeal and Bacterial Type Strains, Phase II (KMG-II): from individual species to whole genera.</title>
        <authorList>
            <person name="Goeker M."/>
        </authorList>
    </citation>
    <scope>NUCLEOTIDE SEQUENCE [LARGE SCALE GENOMIC DNA]</scope>
    <source>
        <strain evidence="2 3">DSM 18710</strain>
    </source>
</reference>
<dbReference type="Proteomes" id="UP000249852">
    <property type="component" value="Unassembled WGS sequence"/>
</dbReference>
<dbReference type="EMBL" id="QLTQ01000035">
    <property type="protein sequence ID" value="RAS41803.1"/>
    <property type="molecule type" value="Genomic_DNA"/>
</dbReference>
<keyword evidence="1" id="KW-1133">Transmembrane helix</keyword>
<keyword evidence="3" id="KW-1185">Reference proteome</keyword>
<sequence>MSIFAMEQFIKIKKIYYYYKRNYMVGVILSVLHILSAIFVVFLILRHLYKMYKKIQVKDWRSVLLDVITLVICTPIFYRHFFVTYDVSKEFTEIITYFS</sequence>
<comment type="caution">
    <text evidence="2">The sequence shown here is derived from an EMBL/GenBank/DDBJ whole genome shotgun (WGS) entry which is preliminary data.</text>
</comment>
<protein>
    <submittedName>
        <fullName evidence="2">Uncharacterized protein</fullName>
    </submittedName>
</protein>
<feature type="transmembrane region" description="Helical" evidence="1">
    <location>
        <begin position="60"/>
        <end position="78"/>
    </location>
</feature>
<evidence type="ECO:0000313" key="3">
    <source>
        <dbReference type="Proteomes" id="UP000249852"/>
    </source>
</evidence>